<evidence type="ECO:0000313" key="1">
    <source>
        <dbReference type="EMBL" id="KAK2090659.1"/>
    </source>
</evidence>
<comment type="caution">
    <text evidence="1">The sequence shown here is derived from an EMBL/GenBank/DDBJ whole genome shotgun (WGS) entry which is preliminary data.</text>
</comment>
<name>A0ABQ9U0S5_SAGOE</name>
<gene>
    <name evidence="1" type="ORF">P7K49_031916</name>
</gene>
<reference evidence="1 2" key="1">
    <citation type="submission" date="2023-05" db="EMBL/GenBank/DDBJ databases">
        <title>B98-5 Cell Line De Novo Hybrid Assembly: An Optical Mapping Approach.</title>
        <authorList>
            <person name="Kananen K."/>
            <person name="Auerbach J.A."/>
            <person name="Kautto E."/>
            <person name="Blachly J.S."/>
        </authorList>
    </citation>
    <scope>NUCLEOTIDE SEQUENCE [LARGE SCALE GENOMIC DNA]</scope>
    <source>
        <strain evidence="1">B95-8</strain>
        <tissue evidence="1">Cell line</tissue>
    </source>
</reference>
<evidence type="ECO:0000313" key="2">
    <source>
        <dbReference type="Proteomes" id="UP001266305"/>
    </source>
</evidence>
<dbReference type="Proteomes" id="UP001266305">
    <property type="component" value="Unassembled WGS sequence"/>
</dbReference>
<accession>A0ABQ9U0S5</accession>
<organism evidence="1 2">
    <name type="scientific">Saguinus oedipus</name>
    <name type="common">Cotton-top tamarin</name>
    <name type="synonym">Oedipomidas oedipus</name>
    <dbReference type="NCBI Taxonomy" id="9490"/>
    <lineage>
        <taxon>Eukaryota</taxon>
        <taxon>Metazoa</taxon>
        <taxon>Chordata</taxon>
        <taxon>Craniata</taxon>
        <taxon>Vertebrata</taxon>
        <taxon>Euteleostomi</taxon>
        <taxon>Mammalia</taxon>
        <taxon>Eutheria</taxon>
        <taxon>Euarchontoglires</taxon>
        <taxon>Primates</taxon>
        <taxon>Haplorrhini</taxon>
        <taxon>Platyrrhini</taxon>
        <taxon>Cebidae</taxon>
        <taxon>Callitrichinae</taxon>
        <taxon>Saguinus</taxon>
    </lineage>
</organism>
<sequence>MTSGCRETGRERNYEVMKEAALGLFRIKKKTAHQCIGLCQGSRDLEEAGNRAVEPRK</sequence>
<dbReference type="EMBL" id="JASSZA010000017">
    <property type="protein sequence ID" value="KAK2090659.1"/>
    <property type="molecule type" value="Genomic_DNA"/>
</dbReference>
<keyword evidence="2" id="KW-1185">Reference proteome</keyword>
<feature type="non-terminal residue" evidence="1">
    <location>
        <position position="57"/>
    </location>
</feature>
<proteinExistence type="predicted"/>
<protein>
    <submittedName>
        <fullName evidence="1">Uncharacterized protein</fullName>
    </submittedName>
</protein>